<proteinExistence type="predicted"/>
<dbReference type="SUPFAM" id="SSF52540">
    <property type="entry name" value="P-loop containing nucleoside triphosphate hydrolases"/>
    <property type="match status" value="1"/>
</dbReference>
<reference evidence="5 6" key="1">
    <citation type="journal article" date="2023" name="Microbiol. Resour. Announc.">
        <title>Complete Genome Sequence of Imperialibacter roseus strain P4T.</title>
        <authorList>
            <person name="Tizabi D.R."/>
            <person name="Bachvaroff T."/>
            <person name="Hill R.T."/>
        </authorList>
    </citation>
    <scope>NUCLEOTIDE SEQUENCE [LARGE SCALE GENOMIC DNA]</scope>
    <source>
        <strain evidence="5 6">P4T</strain>
    </source>
</reference>
<keyword evidence="2" id="KW-0547">Nucleotide-binding</keyword>
<evidence type="ECO:0000259" key="4">
    <source>
        <dbReference type="PROSITE" id="PS50893"/>
    </source>
</evidence>
<dbReference type="SMART" id="SM00382">
    <property type="entry name" value="AAA"/>
    <property type="match status" value="1"/>
</dbReference>
<dbReference type="InterPro" id="IPR003593">
    <property type="entry name" value="AAA+_ATPase"/>
</dbReference>
<evidence type="ECO:0000256" key="2">
    <source>
        <dbReference type="ARBA" id="ARBA00022741"/>
    </source>
</evidence>
<dbReference type="InterPro" id="IPR051782">
    <property type="entry name" value="ABC_Transporter_VariousFunc"/>
</dbReference>
<organism evidence="5 6">
    <name type="scientific">Imperialibacter roseus</name>
    <dbReference type="NCBI Taxonomy" id="1324217"/>
    <lineage>
        <taxon>Bacteria</taxon>
        <taxon>Pseudomonadati</taxon>
        <taxon>Bacteroidota</taxon>
        <taxon>Cytophagia</taxon>
        <taxon>Cytophagales</taxon>
        <taxon>Flammeovirgaceae</taxon>
        <taxon>Imperialibacter</taxon>
    </lineage>
</organism>
<dbReference type="PROSITE" id="PS50893">
    <property type="entry name" value="ABC_TRANSPORTER_2"/>
    <property type="match status" value="1"/>
</dbReference>
<evidence type="ECO:0000313" key="5">
    <source>
        <dbReference type="EMBL" id="WOK06003.1"/>
    </source>
</evidence>
<evidence type="ECO:0000256" key="1">
    <source>
        <dbReference type="ARBA" id="ARBA00022448"/>
    </source>
</evidence>
<name>A0ABZ0ILV9_9BACT</name>
<dbReference type="RefSeq" id="WP_317488743.1">
    <property type="nucleotide sequence ID" value="NZ_CP136051.1"/>
</dbReference>
<dbReference type="PANTHER" id="PTHR42939">
    <property type="entry name" value="ABC TRANSPORTER ATP-BINDING PROTEIN ALBC-RELATED"/>
    <property type="match status" value="1"/>
</dbReference>
<dbReference type="CDD" id="cd03230">
    <property type="entry name" value="ABC_DR_subfamily_A"/>
    <property type="match status" value="1"/>
</dbReference>
<keyword evidence="1" id="KW-0813">Transport</keyword>
<dbReference type="EMBL" id="CP136051">
    <property type="protein sequence ID" value="WOK06003.1"/>
    <property type="molecule type" value="Genomic_DNA"/>
</dbReference>
<dbReference type="GO" id="GO:0005524">
    <property type="term" value="F:ATP binding"/>
    <property type="evidence" value="ECO:0007669"/>
    <property type="project" value="UniProtKB-KW"/>
</dbReference>
<feature type="domain" description="ABC transporter" evidence="4">
    <location>
        <begin position="2"/>
        <end position="226"/>
    </location>
</feature>
<dbReference type="PANTHER" id="PTHR42939:SF1">
    <property type="entry name" value="ABC TRANSPORTER ATP-BINDING PROTEIN ALBC-RELATED"/>
    <property type="match status" value="1"/>
</dbReference>
<keyword evidence="3 5" id="KW-0067">ATP-binding</keyword>
<accession>A0ABZ0ILV9</accession>
<dbReference type="Gene3D" id="3.40.50.300">
    <property type="entry name" value="P-loop containing nucleotide triphosphate hydrolases"/>
    <property type="match status" value="1"/>
</dbReference>
<dbReference type="Proteomes" id="UP001302349">
    <property type="component" value="Chromosome"/>
</dbReference>
<evidence type="ECO:0000256" key="3">
    <source>
        <dbReference type="ARBA" id="ARBA00022840"/>
    </source>
</evidence>
<protein>
    <submittedName>
        <fullName evidence="5">ABC transporter ATP-binding protein</fullName>
    </submittedName>
</protein>
<keyword evidence="6" id="KW-1185">Reference proteome</keyword>
<dbReference type="InterPro" id="IPR027417">
    <property type="entry name" value="P-loop_NTPase"/>
</dbReference>
<gene>
    <name evidence="5" type="ORF">RT717_23275</name>
</gene>
<dbReference type="InterPro" id="IPR003439">
    <property type="entry name" value="ABC_transporter-like_ATP-bd"/>
</dbReference>
<evidence type="ECO:0000313" key="6">
    <source>
        <dbReference type="Proteomes" id="UP001302349"/>
    </source>
</evidence>
<dbReference type="Pfam" id="PF00005">
    <property type="entry name" value="ABC_tran"/>
    <property type="match status" value="1"/>
</dbReference>
<sequence>MINIQHLHKSFGKLEVLKDVQLEILPGKVTAVLGPNGSGKTTLMKSILGMTLPDKGTIEVRGEPTRHAWNYRKHLSYVPQIAQFPSNLTVQELLQMIKEVRQEPANEGSLVDRLSLQQFLDKKLGTLSGGTRQKVNLVLALMFDAPIVLMDEPTAGLDPVALLALKRLIQDMRKAGKCILVTTHIMPLVEELADEIVFLLDGKVYFQGSLSELFSLTEKNTLEEAIAHFLIQRKDRTSVNA</sequence>